<dbReference type="EMBL" id="CP039141">
    <property type="protein sequence ID" value="QCQ77241.1"/>
    <property type="molecule type" value="Genomic_DNA"/>
</dbReference>
<dbReference type="EMBL" id="AOLO01000001">
    <property type="protein sequence ID" value="EMA05405.1"/>
    <property type="molecule type" value="Genomic_DNA"/>
</dbReference>
<evidence type="ECO:0008006" key="9">
    <source>
        <dbReference type="Google" id="ProtNLM"/>
    </source>
</evidence>
<dbReference type="AlphaFoldDB" id="I3RA33"/>
<keyword evidence="6" id="KW-1185">Reference proteome</keyword>
<organism evidence="1 5">
    <name type="scientific">Haloferax mediterranei (strain ATCC 33500 / DSM 1411 / JCM 8866 / NBRC 14739 / NCIMB 2177 / R-4)</name>
    <name type="common">Halobacterium mediterranei</name>
    <dbReference type="NCBI Taxonomy" id="523841"/>
    <lineage>
        <taxon>Archaea</taxon>
        <taxon>Methanobacteriati</taxon>
        <taxon>Methanobacteriota</taxon>
        <taxon>Stenosarchaea group</taxon>
        <taxon>Halobacteria</taxon>
        <taxon>Halobacteriales</taxon>
        <taxon>Haloferacaceae</taxon>
        <taxon>Haloferax</taxon>
    </lineage>
</organism>
<sequence>MPVYNRSSATDIRVVNQWNEGVSWLAHPHEEGERASHAIKADDGVWIIDPVDGPGVDELLESLGAVAGVAVLCSYHARDAGTIADRHGVAVHVPQWMDRVDERVDAPIKRYEATFGESGFRVHRVEPLSMWQEAIAYREADGTLIIPDLLGSGPGYTVGDERLGVVLSHRLFPPWDILGGLEPQRILLGHGEGVFEDASEALNDALTGARRRFPKALITQFSTNVRLLIGAMRD</sequence>
<dbReference type="Proteomes" id="UP000299011">
    <property type="component" value="Plasmid pHME322"/>
</dbReference>
<reference evidence="1 5" key="2">
    <citation type="journal article" date="2012" name="J. Bacteriol.">
        <title>Complete genome sequence of the metabolically versatile halophilic archaeon Haloferax mediterranei, a poly(3-hydroxybutyrate-co-3-hydroxyvalerate) producer.</title>
        <authorList>
            <person name="Han J."/>
            <person name="Zhang F."/>
            <person name="Hou J."/>
            <person name="Liu X."/>
            <person name="Li M."/>
            <person name="Liu H."/>
            <person name="Cai L."/>
            <person name="Zhang B."/>
            <person name="Chen Y."/>
            <person name="Zhou J."/>
            <person name="Hu S."/>
            <person name="Xiang H."/>
        </authorList>
    </citation>
    <scope>NUCLEOTIDE SEQUENCE [LARGE SCALE GENOMIC DNA]</scope>
    <source>
        <strain evidence="5">ATCC 33500 / DSM 1411 / JCM 8866 / NBRC 14739 / NCIMB 2177 / R-4</strain>
        <strain evidence="1">CGMCC 1.2087</strain>
        <plasmid evidence="5">pHM300</plasmid>
    </source>
</reference>
<keyword evidence="1" id="KW-0614">Plasmid</keyword>
<dbReference type="Proteomes" id="UP000011603">
    <property type="component" value="Unassembled WGS sequence"/>
</dbReference>
<evidence type="ECO:0000313" key="7">
    <source>
        <dbReference type="Proteomes" id="UP000027075"/>
    </source>
</evidence>
<dbReference type="Gene3D" id="3.60.15.10">
    <property type="entry name" value="Ribonuclease Z/Hydroxyacylglutathione hydrolase-like"/>
    <property type="match status" value="1"/>
</dbReference>
<evidence type="ECO:0000313" key="2">
    <source>
        <dbReference type="EMBL" id="AHZ24319.1"/>
    </source>
</evidence>
<dbReference type="Proteomes" id="UP000027075">
    <property type="component" value="Plasmid HMPLAS2"/>
</dbReference>
<evidence type="ECO:0000313" key="1">
    <source>
        <dbReference type="EMBL" id="AFK21093.1"/>
    </source>
</evidence>
<reference evidence="1" key="1">
    <citation type="journal article" date="2012" name="Appl. Environ. Microbiol.">
        <title>Identification of the haloarchaeal phasin (PhaP) that functions in polyhydroxyalkanoate accumulation and granule formation in Haloferax mediterranei.</title>
        <authorList>
            <person name="Cai S."/>
            <person name="Cai L."/>
            <person name="Liu H."/>
            <person name="Liu X."/>
            <person name="Han J."/>
            <person name="Zhou J."/>
            <person name="Xiang H."/>
        </authorList>
    </citation>
    <scope>NUCLEOTIDE SEQUENCE</scope>
    <source>
        <strain evidence="1">CGMCC 1.2087</strain>
    </source>
</reference>
<dbReference type="HOGENOM" id="CLU_080903_0_0_2"/>
<accession>I3RA33</accession>
<dbReference type="EMBL" id="CP001870">
    <property type="protein sequence ID" value="AFK21093.1"/>
    <property type="molecule type" value="Genomic_DNA"/>
</dbReference>
<dbReference type="KEGG" id="hme:HFX_5261"/>
<geneLocation type="plasmid" evidence="4 8">
    <name>pHME322</name>
</geneLocation>
<reference evidence="4 8" key="6">
    <citation type="submission" date="2019-04" db="EMBL/GenBank/DDBJ databases">
        <title>Methylomes of two halophilic Archaea, Haloarcula marismortui and Haloferax mediterranei.</title>
        <authorList>
            <person name="DasSarma S."/>
            <person name="DasSarma P."/>
            <person name="DasSarma S."/>
            <person name="Fomenkov A."/>
            <person name="Vincze T."/>
            <person name="Anton B.P."/>
            <person name="Roberts R.J."/>
        </authorList>
    </citation>
    <scope>NUCLEOTIDE SEQUENCE [LARGE SCALE GENOMIC DNA]</scope>
    <source>
        <strain evidence="4">ATCC 33500</strain>
        <strain evidence="8">ATCC 33500 / DSM 1411 / JCM 8866 / NBRC 14739 / NCIMB 2177 / R-4</strain>
        <plasmid evidence="4 8">pHME322</plasmid>
    </source>
</reference>
<dbReference type="InterPro" id="IPR036866">
    <property type="entry name" value="RibonucZ/Hydroxyglut_hydro"/>
</dbReference>
<reference evidence="2 7" key="4">
    <citation type="submission" date="2014-04" db="EMBL/GenBank/DDBJ databases">
        <title>Transcriptional profiles of Haloferax mediterranei on the basis of nitrogen availability.</title>
        <authorList>
            <person name="Bautista V."/>
        </authorList>
    </citation>
    <scope>NUCLEOTIDE SEQUENCE [LARGE SCALE GENOMIC DNA]</scope>
    <source>
        <strain evidence="2">ATCC 33500</strain>
        <strain evidence="7">ATCC 33500 / DSM 1411 / JCM 8866 / NBRC 14739 / NCIMB 2177 / R-4</strain>
        <plasmid evidence="2">HMPLAS2</plasmid>
        <plasmid evidence="7">Plasmid HMPLAS2</plasmid>
    </source>
</reference>
<reference evidence="1" key="5">
    <citation type="submission" date="2014-05" db="EMBL/GenBank/DDBJ databases">
        <authorList>
            <person name="Wang L."/>
            <person name="Yang H."/>
            <person name="Xiang H."/>
        </authorList>
    </citation>
    <scope>NUCLEOTIDE SEQUENCE</scope>
    <source>
        <strain evidence="1">CGMCC 1.2087</strain>
        <plasmid evidence="1">pHM300</plasmid>
    </source>
</reference>
<evidence type="ECO:0000313" key="8">
    <source>
        <dbReference type="Proteomes" id="UP000299011"/>
    </source>
</evidence>
<evidence type="ECO:0000313" key="3">
    <source>
        <dbReference type="EMBL" id="EMA05405.1"/>
    </source>
</evidence>
<evidence type="ECO:0000313" key="5">
    <source>
        <dbReference type="Proteomes" id="UP000006469"/>
    </source>
</evidence>
<name>I3RA33_HALMT</name>
<dbReference type="GeneID" id="40158384"/>
<dbReference type="OrthoDB" id="169463at2157"/>
<dbReference type="SUPFAM" id="SSF56281">
    <property type="entry name" value="Metallo-hydrolase/oxidoreductase"/>
    <property type="match status" value="1"/>
</dbReference>
<geneLocation type="plasmid" evidence="1 5">
    <name>pHM300</name>
</geneLocation>
<reference evidence="3 6" key="3">
    <citation type="journal article" date="2014" name="PLoS Genet.">
        <title>Phylogenetically driven sequencing of extremely halophilic archaea reveals strategies for static and dynamic osmo-response.</title>
        <authorList>
            <person name="Becker E.A."/>
            <person name="Seitzer P.M."/>
            <person name="Tritt A."/>
            <person name="Larsen D."/>
            <person name="Krusor M."/>
            <person name="Yao A.I."/>
            <person name="Wu D."/>
            <person name="Madern D."/>
            <person name="Eisen J.A."/>
            <person name="Darling A.E."/>
            <person name="Facciotti M.T."/>
        </authorList>
    </citation>
    <scope>NUCLEOTIDE SEQUENCE [LARGE SCALE GENOMIC DNA]</scope>
    <source>
        <strain evidence="3">ATCC 33500</strain>
        <strain evidence="6">ATCC 33500 / DSM 1411 / JCM 8866 / NBRC 14739 / NCIMB 2177 / R-4</strain>
    </source>
</reference>
<gene>
    <name evidence="1" type="ordered locus">HFX_5261</name>
    <name evidence="2" type="ORF">BM92_19160</name>
    <name evidence="3" type="ORF">C439_01360</name>
    <name evidence="4" type="ORF">E6P09_18165</name>
</gene>
<evidence type="ECO:0000313" key="4">
    <source>
        <dbReference type="EMBL" id="QCQ77241.1"/>
    </source>
</evidence>
<dbReference type="EMBL" id="CP007553">
    <property type="protein sequence ID" value="AHZ24319.1"/>
    <property type="molecule type" value="Genomic_DNA"/>
</dbReference>
<evidence type="ECO:0000313" key="6">
    <source>
        <dbReference type="Proteomes" id="UP000011603"/>
    </source>
</evidence>
<dbReference type="RefSeq" id="WP_004056477.1">
    <property type="nucleotide sequence ID" value="NC_017943.1"/>
</dbReference>
<protein>
    <recommendedName>
        <fullName evidence="9">MBL fold metallo-hydrolase</fullName>
    </recommendedName>
</protein>
<dbReference type="Proteomes" id="UP000006469">
    <property type="component" value="Plasmid pHM300"/>
</dbReference>
<proteinExistence type="predicted"/>
<geneLocation type="plasmid" evidence="2 7">
    <name>HMPLAS2</name>
</geneLocation>